<dbReference type="Pfam" id="PF22617">
    <property type="entry name" value="HCS_D2"/>
    <property type="match status" value="1"/>
</dbReference>
<sequence length="374" mass="41629">MDNIKFCDTTLRDGEQAAGVNFSSEEKRQIAKLLAKAGIEQAEIGTPAMGKAEQQVIYSIVEMNLPIQLITWNRAVKKDIDASREAGANWVHISIPISDIHIYHKLRLNRNEIKLLIQDIVAYAKVFDLLVSVGFEDASRASLSFLIDLINSLYREGVKRFRYADTVSVLNPMLAQINIQRIIKECPADIELEIHCHNDFGLASANTLSALFAGAKWASTTIIGIGERAGNASLEEVAMGWRHLYNGKINVKTEYFHRLAALVSDASGLKIPDNKAIIGSMVYTHESGIHVDGLLKHLETYQTFDPKEVGRAHHFIVGKHSGISSIAYLLKQEGINIDKQQGKKLIDYVRKVTSETKRVIEVDDLKKLIGGFHA</sequence>
<proteinExistence type="inferred from homology"/>
<dbReference type="PANTHER" id="PTHR42880:SF1">
    <property type="entry name" value="ISOPROPYLMALATE_HOMOCITRATE_CITRAMALATE SYNTHASE FAMILY PROTEIN"/>
    <property type="match status" value="1"/>
</dbReference>
<dbReference type="InterPro" id="IPR054691">
    <property type="entry name" value="LeuA/HCS_post-cat"/>
</dbReference>
<dbReference type="InterPro" id="IPR002034">
    <property type="entry name" value="AIPM/Hcit_synth_CS"/>
</dbReference>
<feature type="domain" description="Pyruvate carboxyltransferase" evidence="3">
    <location>
        <begin position="4"/>
        <end position="257"/>
    </location>
</feature>
<dbReference type="OrthoDB" id="9804858at2"/>
<dbReference type="AlphaFoldDB" id="A0A2N0YYG3"/>
<gene>
    <name evidence="4" type="ORF">CWS01_17870</name>
</gene>
<evidence type="ECO:0000259" key="3">
    <source>
        <dbReference type="PROSITE" id="PS50991"/>
    </source>
</evidence>
<dbReference type="Pfam" id="PF00682">
    <property type="entry name" value="HMGL-like"/>
    <property type="match status" value="1"/>
</dbReference>
<keyword evidence="4" id="KW-0489">Methyltransferase</keyword>
<dbReference type="PROSITE" id="PS50991">
    <property type="entry name" value="PYR_CT"/>
    <property type="match status" value="1"/>
</dbReference>
<dbReference type="PROSITE" id="PS00816">
    <property type="entry name" value="AIPM_HOMOCIT_SYNTH_2"/>
    <property type="match status" value="1"/>
</dbReference>
<protein>
    <submittedName>
        <fullName evidence="4">Homocysteine methyltransferase</fullName>
    </submittedName>
</protein>
<keyword evidence="1 2" id="KW-0808">Transferase</keyword>
<dbReference type="GO" id="GO:0046912">
    <property type="term" value="F:acyltransferase activity, acyl groups converted into alkyl on transfer"/>
    <property type="evidence" value="ECO:0007669"/>
    <property type="project" value="InterPro"/>
</dbReference>
<comment type="similarity">
    <text evidence="2">Belongs to the alpha-IPM synthase/homocitrate synthase family.</text>
</comment>
<dbReference type="SUPFAM" id="SSF51569">
    <property type="entry name" value="Aldolase"/>
    <property type="match status" value="1"/>
</dbReference>
<accession>A0A2N0YYG3</accession>
<dbReference type="PROSITE" id="PS00815">
    <property type="entry name" value="AIPM_HOMOCIT_SYNTH_1"/>
    <property type="match status" value="1"/>
</dbReference>
<dbReference type="InterPro" id="IPR000891">
    <property type="entry name" value="PYR_CT"/>
</dbReference>
<dbReference type="InterPro" id="IPR013477">
    <property type="entry name" value="NifV/FrbC"/>
</dbReference>
<evidence type="ECO:0000256" key="1">
    <source>
        <dbReference type="ARBA" id="ARBA00022679"/>
    </source>
</evidence>
<organism evidence="4 5">
    <name type="scientific">Niallia nealsonii</name>
    <dbReference type="NCBI Taxonomy" id="115979"/>
    <lineage>
        <taxon>Bacteria</taxon>
        <taxon>Bacillati</taxon>
        <taxon>Bacillota</taxon>
        <taxon>Bacilli</taxon>
        <taxon>Bacillales</taxon>
        <taxon>Bacillaceae</taxon>
        <taxon>Niallia</taxon>
    </lineage>
</organism>
<dbReference type="RefSeq" id="WP_101178541.1">
    <property type="nucleotide sequence ID" value="NZ_PISE01000044.1"/>
</dbReference>
<dbReference type="GO" id="GO:0019752">
    <property type="term" value="P:carboxylic acid metabolic process"/>
    <property type="evidence" value="ECO:0007669"/>
    <property type="project" value="InterPro"/>
</dbReference>
<name>A0A2N0YYG3_9BACI</name>
<dbReference type="Gene3D" id="1.10.238.260">
    <property type="match status" value="1"/>
</dbReference>
<dbReference type="PANTHER" id="PTHR42880">
    <property type="entry name" value="HOMOCITRATE SYNTHASE"/>
    <property type="match status" value="1"/>
</dbReference>
<dbReference type="CDD" id="cd07939">
    <property type="entry name" value="DRE_TIM_NifV"/>
    <property type="match status" value="1"/>
</dbReference>
<dbReference type="GO" id="GO:0032259">
    <property type="term" value="P:methylation"/>
    <property type="evidence" value="ECO:0007669"/>
    <property type="project" value="UniProtKB-KW"/>
</dbReference>
<dbReference type="GO" id="GO:0008168">
    <property type="term" value="F:methyltransferase activity"/>
    <property type="evidence" value="ECO:0007669"/>
    <property type="project" value="UniProtKB-KW"/>
</dbReference>
<dbReference type="EMBL" id="PISE01000044">
    <property type="protein sequence ID" value="PKG22300.1"/>
    <property type="molecule type" value="Genomic_DNA"/>
</dbReference>
<evidence type="ECO:0000313" key="4">
    <source>
        <dbReference type="EMBL" id="PKG22300.1"/>
    </source>
</evidence>
<dbReference type="Gene3D" id="3.20.20.70">
    <property type="entry name" value="Aldolase class I"/>
    <property type="match status" value="1"/>
</dbReference>
<comment type="caution">
    <text evidence="4">The sequence shown here is derived from an EMBL/GenBank/DDBJ whole genome shotgun (WGS) entry which is preliminary data.</text>
</comment>
<keyword evidence="5" id="KW-1185">Reference proteome</keyword>
<dbReference type="InterPro" id="IPR013785">
    <property type="entry name" value="Aldolase_TIM"/>
</dbReference>
<evidence type="ECO:0000256" key="2">
    <source>
        <dbReference type="RuleBase" id="RU003523"/>
    </source>
</evidence>
<reference evidence="4 5" key="1">
    <citation type="journal article" date="2003" name="Int. J. Syst. Evol. Microbiol.">
        <title>Bacillus nealsonii sp. nov., isolated from a spacecraft-assembly facility, whose spores are gamma-radiation resistant.</title>
        <authorList>
            <person name="Venkateswaran K."/>
            <person name="Kempf M."/>
            <person name="Chen F."/>
            <person name="Satomi M."/>
            <person name="Nicholson W."/>
            <person name="Kern R."/>
        </authorList>
    </citation>
    <scope>NUCLEOTIDE SEQUENCE [LARGE SCALE GENOMIC DNA]</scope>
    <source>
        <strain evidence="4 5">FO-92</strain>
    </source>
</reference>
<evidence type="ECO:0000313" key="5">
    <source>
        <dbReference type="Proteomes" id="UP000233375"/>
    </source>
</evidence>
<dbReference type="Proteomes" id="UP000233375">
    <property type="component" value="Unassembled WGS sequence"/>
</dbReference>